<reference evidence="2 3" key="1">
    <citation type="journal article" date="2020" name="Elife">
        <title>Loss of centromere function drives karyotype evolution in closely related Malassezia species.</title>
        <authorList>
            <person name="Sankaranarayanan S.R."/>
            <person name="Ianiri G."/>
            <person name="Coelho M.A."/>
            <person name="Reza M.H."/>
            <person name="Thimmappa B.C."/>
            <person name="Ganguly P."/>
            <person name="Vadnala R.N."/>
            <person name="Sun S."/>
            <person name="Siddharthan R."/>
            <person name="Tellgren-Roth C."/>
            <person name="Dawson T.L."/>
            <person name="Heitman J."/>
            <person name="Sanyal K."/>
        </authorList>
    </citation>
    <scope>NUCLEOTIDE SEQUENCE [LARGE SCALE GENOMIC DNA]</scope>
    <source>
        <strain evidence="2">CBS14141</strain>
    </source>
</reference>
<feature type="compositionally biased region" description="Low complexity" evidence="1">
    <location>
        <begin position="142"/>
        <end position="173"/>
    </location>
</feature>
<gene>
    <name evidence="2" type="ORF">GLX27_004440</name>
</gene>
<proteinExistence type="predicted"/>
<feature type="compositionally biased region" description="Polar residues" evidence="1">
    <location>
        <begin position="1"/>
        <end position="37"/>
    </location>
</feature>
<organism evidence="2 3">
    <name type="scientific">Malassezia furfur</name>
    <name type="common">Pityriasis versicolor infection agent</name>
    <name type="synonym">Pityrosporum furfur</name>
    <dbReference type="NCBI Taxonomy" id="55194"/>
    <lineage>
        <taxon>Eukaryota</taxon>
        <taxon>Fungi</taxon>
        <taxon>Dikarya</taxon>
        <taxon>Basidiomycota</taxon>
        <taxon>Ustilaginomycotina</taxon>
        <taxon>Malasseziomycetes</taxon>
        <taxon>Malasseziales</taxon>
        <taxon>Malasseziaceae</taxon>
        <taxon>Malassezia</taxon>
    </lineage>
</organism>
<feature type="compositionally biased region" description="Basic and acidic residues" evidence="1">
    <location>
        <begin position="204"/>
        <end position="214"/>
    </location>
</feature>
<protein>
    <submittedName>
        <fullName evidence="2">Uncharacterized protein</fullName>
    </submittedName>
</protein>
<dbReference type="Proteomes" id="UP000818624">
    <property type="component" value="Chromosome 6"/>
</dbReference>
<keyword evidence="3" id="KW-1185">Reference proteome</keyword>
<evidence type="ECO:0000256" key="1">
    <source>
        <dbReference type="SAM" id="MobiDB-lite"/>
    </source>
</evidence>
<feature type="region of interest" description="Disordered" evidence="1">
    <location>
        <begin position="1"/>
        <end position="285"/>
    </location>
</feature>
<sequence>MSGTNQQQASAEPNQSSFGLTSEDPSVGPEQQAQDVQTLAGEPAQDLGGSIPSTNAQARGTPPLMGGEQDGTAKGPTDTYVTDASSRSENNLPHNAAPSDTSSANLYPKVSEAEEVKDEEQLAQQEAHRSRETASSATNRNASQPATSHSQAPSASQAEAASSAARGTSAPPTRHSHPSHAHDSARAYGLASEGFDVDQDQDDRDMKEMMREPAQELGGTLPTSEWISRGTLDRSELAGGSGSSSPFTPDTTSREMRAKSYPMVSEAEEVKDEEALARKVHASRK</sequence>
<feature type="compositionally biased region" description="Polar residues" evidence="1">
    <location>
        <begin position="79"/>
        <end position="105"/>
    </location>
</feature>
<evidence type="ECO:0000313" key="2">
    <source>
        <dbReference type="EMBL" id="WFD49755.1"/>
    </source>
</evidence>
<evidence type="ECO:0000313" key="3">
    <source>
        <dbReference type="Proteomes" id="UP000818624"/>
    </source>
</evidence>
<accession>A0ABY8EZH7</accession>
<dbReference type="EMBL" id="CP046239">
    <property type="protein sequence ID" value="WFD49755.1"/>
    <property type="molecule type" value="Genomic_DNA"/>
</dbReference>
<name>A0ABY8EZH7_MALFU</name>